<dbReference type="InterPro" id="IPR038718">
    <property type="entry name" value="SNF2-like_sf"/>
</dbReference>
<dbReference type="PATRIC" id="fig|351160.9.peg.3161"/>
<dbReference type="InterPro" id="IPR027417">
    <property type="entry name" value="P-loop_NTPase"/>
</dbReference>
<dbReference type="PANTHER" id="PTHR10799">
    <property type="entry name" value="SNF2/RAD54 HELICASE FAMILY"/>
    <property type="match status" value="1"/>
</dbReference>
<dbReference type="GeneID" id="5144834"/>
<proteinExistence type="predicted"/>
<dbReference type="GO" id="GO:0004386">
    <property type="term" value="F:helicase activity"/>
    <property type="evidence" value="ECO:0007669"/>
    <property type="project" value="UniProtKB-KW"/>
</dbReference>
<gene>
    <name evidence="5" type="ORF">LRC70</name>
</gene>
<dbReference type="InterPro" id="IPR014001">
    <property type="entry name" value="Helicase_ATP-bd"/>
</dbReference>
<organism evidence="5 6">
    <name type="scientific">Methanocella arvoryzae (strain DSM 22066 / NBRC 105507 / MRE50)</name>
    <dbReference type="NCBI Taxonomy" id="351160"/>
    <lineage>
        <taxon>Archaea</taxon>
        <taxon>Methanobacteriati</taxon>
        <taxon>Methanobacteriota</taxon>
        <taxon>Stenosarchaea group</taxon>
        <taxon>Methanomicrobia</taxon>
        <taxon>Methanocellales</taxon>
        <taxon>Methanocellaceae</taxon>
        <taxon>Methanocella</taxon>
    </lineage>
</organism>
<evidence type="ECO:0000259" key="4">
    <source>
        <dbReference type="PROSITE" id="PS51194"/>
    </source>
</evidence>
<dbReference type="CDD" id="cd18793">
    <property type="entry name" value="SF2_C_SNF"/>
    <property type="match status" value="1"/>
</dbReference>
<reference evidence="5 6" key="1">
    <citation type="journal article" date="2006" name="Science">
        <title>Genome of rice cluster I archaea -- the key methane producers in the rice rhizosphere.</title>
        <authorList>
            <person name="Erkel C."/>
            <person name="Kube M."/>
            <person name="Reinhardt R."/>
            <person name="Liesack W."/>
        </authorList>
    </citation>
    <scope>NUCLEOTIDE SEQUENCE [LARGE SCALE GENOMIC DNA]</scope>
    <source>
        <strain evidence="6">DSM 22066 / NBRC 105507 / MRE50</strain>
    </source>
</reference>
<keyword evidence="6" id="KW-1185">Reference proteome</keyword>
<sequence>MITLHGTWTTVDPLNGTFFLWGESDPATQHKRRGRPRKSAGEKQHPFHAGIKELEAGAGAINSSCIRHIADAGARAEQVLILPSATDRPLRSASPSALESGEETNPDSSLQFLPWTVTGINIKPGNALVLLSSIAESQKRIGDMAIGPDLLYWSKVAKFTLKLLISQQFRPEVVEVMSGKAYSRWRFALTDETDRKHYASLENSMPLACIAVSGKAGIYNRKEALDLFINTALDTFIRDQIALPADSRMTNLLSQAWLDSLGTGESIRLSAPEMKKLKDSAGRWTSRMKTESKQALKTCFILEPPAPDTEYPEAPWNLRYCLQASDDPSLVIPAETVWKELKKTLKYLNKRYDNPQEQLLQDLGKAMQMFPEIEPSLNTSKPLSATLSTSEAYKFLTEAAPLLQDSGYSIILPEWWRNSTGRLKLGARLRFKPKAEGKAGKSQFTMDTLVSYDWRLALGDQEITETEFRKLAALKEPLLQIGGKWFALKKEDIDSIMKAFRAKKTGEMALSEALRLNGGLEDFNGIPVSGMKSSGWLAELFDRLAAGEKITSLAPPDGFNGELRDYQVKGYSWLAFMKKYGLGSILADDMGLGKTIQLLALLLKEKERGTKGPTLLICPTSILGNWQREAKKFAPALKVHIHHGAGRADKEQFGKIVKAHDLILSTYAHAYRDEELLKEVNWKLVVLDEAQNIKNHHTRQARAIRALKADHRIAMTGTPIENRLSELWSIVDFLNPGYLGKAETFRKQFAIPIERYDDAARSEKLKQAIKPLVLRRVKTDPAIIKDLPDKIEIKEPCNLTKEQATLYEAIVENMLKSIDKATAMQRRGIVLASLMKLKQVCDHPSLYIKTGAVTDDKTLIRSGKLKRLTELLEEALAEGDSVLIFTQFVEMGEMLKAYLQSTFDEEALFLHGGVPQKARDKMVLRFGEKDGPRIFIVSLKAGGVGLNLTKASHVFHFDRWWNPAVENQATDRAYRIGQSKNVLVHKFVCAGTLEEKIDELIESKKALSANILGTGEDWITELSTEQLRDMVMLRWDEVADDG</sequence>
<dbReference type="InterPro" id="IPR049730">
    <property type="entry name" value="SNF2/RAD54-like_C"/>
</dbReference>
<keyword evidence="5" id="KW-0347">Helicase</keyword>
<feature type="domain" description="Helicase C-terminal" evidence="4">
    <location>
        <begin position="867"/>
        <end position="1023"/>
    </location>
</feature>
<dbReference type="AlphaFoldDB" id="Q0W926"/>
<dbReference type="Gene3D" id="3.40.50.10810">
    <property type="entry name" value="Tandem AAA-ATPase domain"/>
    <property type="match status" value="1"/>
</dbReference>
<keyword evidence="5" id="KW-0547">Nucleotide-binding</keyword>
<dbReference type="Pfam" id="PF00271">
    <property type="entry name" value="Helicase_C"/>
    <property type="match status" value="1"/>
</dbReference>
<feature type="domain" description="Helicase ATP-binding" evidence="3">
    <location>
        <begin position="575"/>
        <end position="737"/>
    </location>
</feature>
<dbReference type="InterPro" id="IPR001650">
    <property type="entry name" value="Helicase_C-like"/>
</dbReference>
<dbReference type="EMBL" id="AM114193">
    <property type="protein sequence ID" value="CAJ35100.1"/>
    <property type="molecule type" value="Genomic_DNA"/>
</dbReference>
<keyword evidence="1 5" id="KW-0378">Hydrolase</keyword>
<dbReference type="CDD" id="cd18012">
    <property type="entry name" value="DEXQc_arch_SWI2_SNF2"/>
    <property type="match status" value="1"/>
</dbReference>
<dbReference type="GO" id="GO:0140097">
    <property type="term" value="F:catalytic activity, acting on DNA"/>
    <property type="evidence" value="ECO:0007669"/>
    <property type="project" value="UniProtKB-ARBA"/>
</dbReference>
<accession>Q0W926</accession>
<dbReference type="SMART" id="SM00490">
    <property type="entry name" value="HELICc"/>
    <property type="match status" value="1"/>
</dbReference>
<evidence type="ECO:0000256" key="2">
    <source>
        <dbReference type="SAM" id="MobiDB-lite"/>
    </source>
</evidence>
<dbReference type="SUPFAM" id="SSF52540">
    <property type="entry name" value="P-loop containing nucleoside triphosphate hydrolases"/>
    <property type="match status" value="2"/>
</dbReference>
<dbReference type="InterPro" id="IPR000330">
    <property type="entry name" value="SNF2_N"/>
</dbReference>
<feature type="region of interest" description="Disordered" evidence="2">
    <location>
        <begin position="25"/>
        <end position="45"/>
    </location>
</feature>
<dbReference type="KEGG" id="rci:LRC70"/>
<dbReference type="GO" id="GO:0016787">
    <property type="term" value="F:hydrolase activity"/>
    <property type="evidence" value="ECO:0007669"/>
    <property type="project" value="UniProtKB-KW"/>
</dbReference>
<dbReference type="PROSITE" id="PS51194">
    <property type="entry name" value="HELICASE_CTER"/>
    <property type="match status" value="1"/>
</dbReference>
<evidence type="ECO:0000259" key="3">
    <source>
        <dbReference type="PROSITE" id="PS51192"/>
    </source>
</evidence>
<dbReference type="GO" id="GO:0005524">
    <property type="term" value="F:ATP binding"/>
    <property type="evidence" value="ECO:0007669"/>
    <property type="project" value="InterPro"/>
</dbReference>
<evidence type="ECO:0000313" key="6">
    <source>
        <dbReference type="Proteomes" id="UP000000663"/>
    </source>
</evidence>
<protein>
    <submittedName>
        <fullName evidence="5">DNA/RNA helicase (SNF2 family)</fullName>
        <ecNumber evidence="5">3.6.-.-</ecNumber>
    </submittedName>
</protein>
<dbReference type="RefSeq" id="WP_012037385.1">
    <property type="nucleotide sequence ID" value="NC_009464.1"/>
</dbReference>
<evidence type="ECO:0000256" key="1">
    <source>
        <dbReference type="ARBA" id="ARBA00022801"/>
    </source>
</evidence>
<feature type="compositionally biased region" description="Basic residues" evidence="2">
    <location>
        <begin position="29"/>
        <end position="38"/>
    </location>
</feature>
<dbReference type="Gene3D" id="3.40.50.300">
    <property type="entry name" value="P-loop containing nucleotide triphosphate hydrolases"/>
    <property type="match status" value="1"/>
</dbReference>
<evidence type="ECO:0000313" key="5">
    <source>
        <dbReference type="EMBL" id="CAJ35100.1"/>
    </source>
</evidence>
<dbReference type="eggNOG" id="arCOG00883">
    <property type="taxonomic scope" value="Archaea"/>
</dbReference>
<dbReference type="PROSITE" id="PS51192">
    <property type="entry name" value="HELICASE_ATP_BIND_1"/>
    <property type="match status" value="1"/>
</dbReference>
<dbReference type="FunFam" id="3.40.50.300:FF:000533">
    <property type="entry name" value="Helicase, Snf2 family"/>
    <property type="match status" value="1"/>
</dbReference>
<dbReference type="Proteomes" id="UP000000663">
    <property type="component" value="Chromosome"/>
</dbReference>
<dbReference type="OrthoDB" id="6396at2157"/>
<dbReference type="Pfam" id="PF00176">
    <property type="entry name" value="SNF2-rel_dom"/>
    <property type="match status" value="1"/>
</dbReference>
<feature type="region of interest" description="Disordered" evidence="2">
    <location>
        <begin position="87"/>
        <end position="107"/>
    </location>
</feature>
<dbReference type="STRING" id="351160.LRC70"/>
<dbReference type="Pfam" id="PF12419">
    <property type="entry name" value="DUF3670"/>
    <property type="match status" value="1"/>
</dbReference>
<dbReference type="InterPro" id="IPR022138">
    <property type="entry name" value="DUF3670"/>
</dbReference>
<dbReference type="EC" id="3.6.-.-" evidence="5"/>
<keyword evidence="5" id="KW-0067">ATP-binding</keyword>
<dbReference type="SMART" id="SM00487">
    <property type="entry name" value="DEXDc"/>
    <property type="match status" value="1"/>
</dbReference>
<name>Q0W926_METAR</name>